<name>A0A1M6GIS8_MALRU</name>
<dbReference type="AlphaFoldDB" id="A0A1M6GIS8"/>
<gene>
    <name evidence="1" type="ORF">SAMN02745165_01565</name>
</gene>
<proteinExistence type="predicted"/>
<keyword evidence="2" id="KW-1185">Reference proteome</keyword>
<accession>A0A1M6GIS8</accession>
<organism evidence="1 2">
    <name type="scientific">Malonomonas rubra DSM 5091</name>
    <dbReference type="NCBI Taxonomy" id="1122189"/>
    <lineage>
        <taxon>Bacteria</taxon>
        <taxon>Pseudomonadati</taxon>
        <taxon>Thermodesulfobacteriota</taxon>
        <taxon>Desulfuromonadia</taxon>
        <taxon>Desulfuromonadales</taxon>
        <taxon>Geopsychrobacteraceae</taxon>
        <taxon>Malonomonas</taxon>
    </lineage>
</organism>
<protein>
    <submittedName>
        <fullName evidence="1">Uncharacterized protein</fullName>
    </submittedName>
</protein>
<evidence type="ECO:0000313" key="1">
    <source>
        <dbReference type="EMBL" id="SHJ09836.1"/>
    </source>
</evidence>
<dbReference type="Proteomes" id="UP000184171">
    <property type="component" value="Unassembled WGS sequence"/>
</dbReference>
<dbReference type="EMBL" id="FQZT01000004">
    <property type="protein sequence ID" value="SHJ09836.1"/>
    <property type="molecule type" value="Genomic_DNA"/>
</dbReference>
<reference evidence="1 2" key="1">
    <citation type="submission" date="2016-11" db="EMBL/GenBank/DDBJ databases">
        <authorList>
            <person name="Jaros S."/>
            <person name="Januszkiewicz K."/>
            <person name="Wedrychowicz H."/>
        </authorList>
    </citation>
    <scope>NUCLEOTIDE SEQUENCE [LARGE SCALE GENOMIC DNA]</scope>
    <source>
        <strain evidence="1 2">DSM 5091</strain>
    </source>
</reference>
<dbReference type="RefSeq" id="WP_153305033.1">
    <property type="nucleotide sequence ID" value="NZ_FQZT01000004.1"/>
</dbReference>
<sequence length="57" mass="6385">MGCLKGKSEVKQKKAKFECEKCGAMVEKKGHVCKPVNVEKCKKNSHADKCKCSKKKK</sequence>
<dbReference type="STRING" id="1122189.SAMN02745165_01565"/>
<dbReference type="OrthoDB" id="5421478at2"/>
<evidence type="ECO:0000313" key="2">
    <source>
        <dbReference type="Proteomes" id="UP000184171"/>
    </source>
</evidence>